<dbReference type="AlphaFoldDB" id="A0A8C0IX62"/>
<dbReference type="Proteomes" id="UP000694404">
    <property type="component" value="Unplaced"/>
</dbReference>
<accession>A0A8C0IX62</accession>
<evidence type="ECO:0000313" key="2">
    <source>
        <dbReference type="Proteomes" id="UP000694404"/>
    </source>
</evidence>
<proteinExistence type="predicted"/>
<keyword evidence="2" id="KW-1185">Reference proteome</keyword>
<evidence type="ECO:0000313" key="1">
    <source>
        <dbReference type="Ensembl" id="ENSCABP00000023620.1"/>
    </source>
</evidence>
<protein>
    <submittedName>
        <fullName evidence="1">Uncharacterized protein</fullName>
    </submittedName>
</protein>
<dbReference type="Ensembl" id="ENSCABT00000025884.1">
    <property type="protein sequence ID" value="ENSCABP00000023620.1"/>
    <property type="gene ID" value="ENSCABG00000017405.1"/>
</dbReference>
<reference evidence="1" key="2">
    <citation type="submission" date="2025-09" db="UniProtKB">
        <authorList>
            <consortium name="Ensembl"/>
        </authorList>
    </citation>
    <scope>IDENTIFICATION</scope>
</reference>
<name>A0A8C0IX62_CHEAB</name>
<sequence>MLYFRCLFMRGSCETVSQALLKLKYHIYCFIFDLSKSLSTLSKKDMGLVPSSVTDFLCSMEQMDVINLYLILSSPICKTGMVLPYYTSSEDVRIHLLTIETLKYYGMSPEQDRITCTCHKNV</sequence>
<organism evidence="1 2">
    <name type="scientific">Chelonoidis abingdonii</name>
    <name type="common">Abingdon island giant tortoise</name>
    <name type="synonym">Testudo abingdonii</name>
    <dbReference type="NCBI Taxonomy" id="106734"/>
    <lineage>
        <taxon>Eukaryota</taxon>
        <taxon>Metazoa</taxon>
        <taxon>Chordata</taxon>
        <taxon>Craniata</taxon>
        <taxon>Vertebrata</taxon>
        <taxon>Euteleostomi</taxon>
        <taxon>Archelosauria</taxon>
        <taxon>Testudinata</taxon>
        <taxon>Testudines</taxon>
        <taxon>Cryptodira</taxon>
        <taxon>Durocryptodira</taxon>
        <taxon>Testudinoidea</taxon>
        <taxon>Testudinidae</taxon>
        <taxon>Chelonoidis</taxon>
    </lineage>
</organism>
<reference evidence="1" key="1">
    <citation type="submission" date="2025-08" db="UniProtKB">
        <authorList>
            <consortium name="Ensembl"/>
        </authorList>
    </citation>
    <scope>IDENTIFICATION</scope>
</reference>